<dbReference type="KEGG" id="tsa:AciPR4_0249"/>
<gene>
    <name evidence="3" type="ordered locus">AciPR4_0249</name>
</gene>
<proteinExistence type="predicted"/>
<dbReference type="eggNOG" id="COG2318">
    <property type="taxonomic scope" value="Bacteria"/>
</dbReference>
<feature type="signal peptide" evidence="1">
    <location>
        <begin position="1"/>
        <end position="22"/>
    </location>
</feature>
<dbReference type="HOGENOM" id="CLU_120900_0_0_0"/>
<organism evidence="3 4">
    <name type="scientific">Terriglobus saanensis (strain ATCC BAA-1853 / DSM 23119 / SP1PR4)</name>
    <dbReference type="NCBI Taxonomy" id="401053"/>
    <lineage>
        <taxon>Bacteria</taxon>
        <taxon>Pseudomonadati</taxon>
        <taxon>Acidobacteriota</taxon>
        <taxon>Terriglobia</taxon>
        <taxon>Terriglobales</taxon>
        <taxon>Acidobacteriaceae</taxon>
        <taxon>Terriglobus</taxon>
    </lineage>
</organism>
<reference evidence="3 4" key="1">
    <citation type="journal article" date="2012" name="Stand. Genomic Sci.">
        <title>Complete genome sequence of Terriglobus saanensis type strain SP1PR4(T), an Acidobacteria from tundra soil.</title>
        <authorList>
            <person name="Rawat S.R."/>
            <person name="Mannisto M.K."/>
            <person name="Starovoytov V."/>
            <person name="Goodwin L."/>
            <person name="Nolan M."/>
            <person name="Hauser L."/>
            <person name="Land M."/>
            <person name="Davenport K.W."/>
            <person name="Woyke T."/>
            <person name="Haggblom M.M."/>
        </authorList>
    </citation>
    <scope>NUCLEOTIDE SEQUENCE</scope>
    <source>
        <strain evidence="4">ATCC BAA-1853 / DSM 23119 / SP1PR4</strain>
    </source>
</reference>
<sequence>MQRTTMIAAVLSLAAVGGIVTAQAPTSAPSGPAAEVLGAYNRVKTNAIKAAEKMPAESYGFKPHPDIRTFARVVNHISEAQVGSCGAVLGTPAADLPKVPAETATKEEVLAALKASFVLCDKAYGSTTDANLADPIKNPRGSRARITVLWGNISHDNEQYAILSDYLRDKDLTPPTSEK</sequence>
<protein>
    <recommendedName>
        <fullName evidence="2">DinB-like domain-containing protein</fullName>
    </recommendedName>
</protein>
<dbReference type="RefSeq" id="WP_013566820.1">
    <property type="nucleotide sequence ID" value="NC_014963.1"/>
</dbReference>
<evidence type="ECO:0000313" key="4">
    <source>
        <dbReference type="Proteomes" id="UP000006844"/>
    </source>
</evidence>
<name>E8V0M4_TERSS</name>
<dbReference type="SUPFAM" id="SSF109854">
    <property type="entry name" value="DinB/YfiT-like putative metalloenzymes"/>
    <property type="match status" value="1"/>
</dbReference>
<dbReference type="OrthoDB" id="120106at2"/>
<keyword evidence="4" id="KW-1185">Reference proteome</keyword>
<evidence type="ECO:0000259" key="2">
    <source>
        <dbReference type="Pfam" id="PF12867"/>
    </source>
</evidence>
<dbReference type="AlphaFoldDB" id="E8V0M4"/>
<evidence type="ECO:0000256" key="1">
    <source>
        <dbReference type="SAM" id="SignalP"/>
    </source>
</evidence>
<dbReference type="EMBL" id="CP002467">
    <property type="protein sequence ID" value="ADV81087.1"/>
    <property type="molecule type" value="Genomic_DNA"/>
</dbReference>
<dbReference type="Proteomes" id="UP000006844">
    <property type="component" value="Chromosome"/>
</dbReference>
<feature type="chain" id="PRO_5003229002" description="DinB-like domain-containing protein" evidence="1">
    <location>
        <begin position="23"/>
        <end position="179"/>
    </location>
</feature>
<dbReference type="Pfam" id="PF12867">
    <property type="entry name" value="DinB_2"/>
    <property type="match status" value="1"/>
</dbReference>
<feature type="domain" description="DinB-like" evidence="2">
    <location>
        <begin position="42"/>
        <end position="157"/>
    </location>
</feature>
<dbReference type="STRING" id="401053.AciPR4_0249"/>
<accession>E8V0M4</accession>
<dbReference type="Gene3D" id="1.20.120.450">
    <property type="entry name" value="dinb family like domain"/>
    <property type="match status" value="1"/>
</dbReference>
<evidence type="ECO:0000313" key="3">
    <source>
        <dbReference type="EMBL" id="ADV81087.1"/>
    </source>
</evidence>
<keyword evidence="1" id="KW-0732">Signal</keyword>
<dbReference type="InterPro" id="IPR024775">
    <property type="entry name" value="DinB-like"/>
</dbReference>
<dbReference type="InterPro" id="IPR034660">
    <property type="entry name" value="DinB/YfiT-like"/>
</dbReference>